<evidence type="ECO:0000313" key="2">
    <source>
        <dbReference type="Proteomes" id="UP001595783"/>
    </source>
</evidence>
<reference evidence="2" key="1">
    <citation type="journal article" date="2019" name="Int. J. Syst. Evol. Microbiol.">
        <title>The Global Catalogue of Microorganisms (GCM) 10K type strain sequencing project: providing services to taxonomists for standard genome sequencing and annotation.</title>
        <authorList>
            <consortium name="The Broad Institute Genomics Platform"/>
            <consortium name="The Broad Institute Genome Sequencing Center for Infectious Disease"/>
            <person name="Wu L."/>
            <person name="Ma J."/>
        </authorList>
    </citation>
    <scope>NUCLEOTIDE SEQUENCE [LARGE SCALE GENOMIC DNA]</scope>
    <source>
        <strain evidence="2">CCUG 53816</strain>
    </source>
</reference>
<proteinExistence type="predicted"/>
<name>A0ABV7ZJG4_9HELI</name>
<keyword evidence="2" id="KW-1185">Reference proteome</keyword>
<organism evidence="1 2">
    <name type="scientific">Helicobacter baculiformis</name>
    <dbReference type="NCBI Taxonomy" id="427351"/>
    <lineage>
        <taxon>Bacteria</taxon>
        <taxon>Pseudomonadati</taxon>
        <taxon>Campylobacterota</taxon>
        <taxon>Epsilonproteobacteria</taxon>
        <taxon>Campylobacterales</taxon>
        <taxon>Helicobacteraceae</taxon>
        <taxon>Helicobacter</taxon>
    </lineage>
</organism>
<dbReference type="RefSeq" id="WP_233709014.1">
    <property type="nucleotide sequence ID" value="NZ_FZMF01000023.1"/>
</dbReference>
<dbReference type="Proteomes" id="UP001595783">
    <property type="component" value="Unassembled WGS sequence"/>
</dbReference>
<evidence type="ECO:0008006" key="3">
    <source>
        <dbReference type="Google" id="ProtNLM"/>
    </source>
</evidence>
<gene>
    <name evidence="1" type="ORF">ACFOPX_04550</name>
</gene>
<sequence length="286" mass="32564">MPVTKSGVDNLRLLKYLIVLAGLHGLLSADTLETKIKNLIGEHFYQTNRNFIAKIFKNRNAFYIQDRLQIKKVVDALKENGLLPLKFSKPGVLRVSFQAKIPPLLLLKTTQSVLASMGYAYFMVLEVTYKDAWSKAVFTLKTEYALDPNLIASLFAKKGFVFADLKRNNLQDWSYYFGVRTPKLANTATIIPSGNYLDLKEISGEYWLDMAYSGRLHIMANTDAWHPQISFFDTSLHMLDFTHNPKPTSEITLDVPDSVRFIKVSDMENPIILKAGIRVLLEPLQR</sequence>
<evidence type="ECO:0000313" key="1">
    <source>
        <dbReference type="EMBL" id="MFC3847804.1"/>
    </source>
</evidence>
<dbReference type="EMBL" id="JBHRZO010000021">
    <property type="protein sequence ID" value="MFC3847804.1"/>
    <property type="molecule type" value="Genomic_DNA"/>
</dbReference>
<accession>A0ABV7ZJG4</accession>
<comment type="caution">
    <text evidence="1">The sequence shown here is derived from an EMBL/GenBank/DDBJ whole genome shotgun (WGS) entry which is preliminary data.</text>
</comment>
<protein>
    <recommendedName>
        <fullName evidence="3">Periplasmic protein</fullName>
    </recommendedName>
</protein>